<name>A0ACC1DB29_9NEOP</name>
<proteinExistence type="predicted"/>
<sequence>MVTTQVLIMTRLPLVLVINLDVKSMAMLNNPINIMNGDSDTIIADYINSKGYIPKDIELPKSTMLSNVDTDVTYLLSKLSDEELIKVLNELPKKTEYNLYDILKTNYSPKSNQKSSYELPKEKFNVFEKQNYLNKRFQTVSDKTKPRHPVFRLENKEVNPFIQENGGDPKYLAVQKLHNLLYSRPQSQKFDGKNFDDEEKKEFLFDVLVAQLKTLCCKTNKSINKKDTSSNKSYQLKGLLKELIPRETLTKNLAMSESASNDVRLPREYVFLIINDEINSNGNDDLIYVDPESLERNSSVLLLGPITNQMTEAQLKLVMTRISNELSKAEYLPLLYQLSDGRLNEENIKLTDSLIMGPDTRRYIKPHRCNHKSKIAKIFFKYLNSTHVSKRRGKCGQMWLVIFRSLIHQIS</sequence>
<keyword evidence="2" id="KW-1185">Reference proteome</keyword>
<evidence type="ECO:0000313" key="1">
    <source>
        <dbReference type="EMBL" id="KAJ0181040.1"/>
    </source>
</evidence>
<comment type="caution">
    <text evidence="1">The sequence shown here is derived from an EMBL/GenBank/DDBJ whole genome shotgun (WGS) entry which is preliminary data.</text>
</comment>
<evidence type="ECO:0000313" key="2">
    <source>
        <dbReference type="Proteomes" id="UP000824533"/>
    </source>
</evidence>
<gene>
    <name evidence="1" type="ORF">K1T71_003125</name>
</gene>
<reference evidence="1 2" key="1">
    <citation type="journal article" date="2021" name="Front. Genet.">
        <title>Chromosome-Level Genome Assembly Reveals Significant Gene Expansion in the Toll and IMD Signaling Pathways of Dendrolimus kikuchii.</title>
        <authorList>
            <person name="Zhou J."/>
            <person name="Wu P."/>
            <person name="Xiong Z."/>
            <person name="Liu N."/>
            <person name="Zhao N."/>
            <person name="Ji M."/>
            <person name="Qiu Y."/>
            <person name="Yang B."/>
        </authorList>
    </citation>
    <scope>NUCLEOTIDE SEQUENCE [LARGE SCALE GENOMIC DNA]</scope>
    <source>
        <strain evidence="1">Ann1</strain>
    </source>
</reference>
<organism evidence="1 2">
    <name type="scientific">Dendrolimus kikuchii</name>
    <dbReference type="NCBI Taxonomy" id="765133"/>
    <lineage>
        <taxon>Eukaryota</taxon>
        <taxon>Metazoa</taxon>
        <taxon>Ecdysozoa</taxon>
        <taxon>Arthropoda</taxon>
        <taxon>Hexapoda</taxon>
        <taxon>Insecta</taxon>
        <taxon>Pterygota</taxon>
        <taxon>Neoptera</taxon>
        <taxon>Endopterygota</taxon>
        <taxon>Lepidoptera</taxon>
        <taxon>Glossata</taxon>
        <taxon>Ditrysia</taxon>
        <taxon>Bombycoidea</taxon>
        <taxon>Lasiocampidae</taxon>
        <taxon>Dendrolimus</taxon>
    </lineage>
</organism>
<dbReference type="EMBL" id="CM034391">
    <property type="protein sequence ID" value="KAJ0181040.1"/>
    <property type="molecule type" value="Genomic_DNA"/>
</dbReference>
<protein>
    <submittedName>
        <fullName evidence="1">Uncharacterized protein</fullName>
    </submittedName>
</protein>
<accession>A0ACC1DB29</accession>
<dbReference type="Proteomes" id="UP000824533">
    <property type="component" value="Linkage Group LG05"/>
</dbReference>